<evidence type="ECO:0000313" key="2">
    <source>
        <dbReference type="EMBL" id="CUB07858.1"/>
    </source>
</evidence>
<dbReference type="OrthoDB" id="6009779at2"/>
<dbReference type="Proteomes" id="UP000182108">
    <property type="component" value="Unassembled WGS sequence"/>
</dbReference>
<keyword evidence="3" id="KW-1185">Reference proteome</keyword>
<accession>A0A0K6IXN5</accession>
<evidence type="ECO:0000313" key="3">
    <source>
        <dbReference type="Proteomes" id="UP000182108"/>
    </source>
</evidence>
<evidence type="ECO:0008006" key="4">
    <source>
        <dbReference type="Google" id="ProtNLM"/>
    </source>
</evidence>
<organism evidence="2 3">
    <name type="scientific">Tepidiphilus thermophilus</name>
    <dbReference type="NCBI Taxonomy" id="876478"/>
    <lineage>
        <taxon>Bacteria</taxon>
        <taxon>Pseudomonadati</taxon>
        <taxon>Pseudomonadota</taxon>
        <taxon>Hydrogenophilia</taxon>
        <taxon>Hydrogenophilales</taxon>
        <taxon>Hydrogenophilaceae</taxon>
        <taxon>Tepidiphilus</taxon>
    </lineage>
</organism>
<gene>
    <name evidence="2" type="ORF">Ga0061068_11331</name>
</gene>
<name>A0A0K6IXN5_9PROT</name>
<feature type="region of interest" description="Disordered" evidence="1">
    <location>
        <begin position="1"/>
        <end position="21"/>
    </location>
</feature>
<sequence length="154" mass="17017">MSTKHRGRIEGAPVTQKLPTPAGGVKLETFVPWRLVQRCIRRAVIAPPGAPKGVEVHSTWAGPARTEAKDTALMRALGLAHHWQRLLHEGRVASAAEIAQAEGLDVSKVHRLMRLTLLAPEVVERLIGSPDLAVEKVLGRPWPYGWREQVRLLD</sequence>
<evidence type="ECO:0000256" key="1">
    <source>
        <dbReference type="SAM" id="MobiDB-lite"/>
    </source>
</evidence>
<dbReference type="AlphaFoldDB" id="A0A0K6IXN5"/>
<reference evidence="3" key="1">
    <citation type="submission" date="2015-08" db="EMBL/GenBank/DDBJ databases">
        <authorList>
            <person name="Babu N.S."/>
            <person name="Beckwith C.J."/>
            <person name="Beseler K.G."/>
            <person name="Brison A."/>
            <person name="Carone J.V."/>
            <person name="Caskin T.P."/>
            <person name="Diamond M."/>
            <person name="Durham M.E."/>
            <person name="Foxe J.M."/>
            <person name="Go M."/>
            <person name="Henderson B.A."/>
            <person name="Jones I.B."/>
            <person name="McGettigan J.A."/>
            <person name="Micheletti S.J."/>
            <person name="Nasrallah M.E."/>
            <person name="Ortiz D."/>
            <person name="Piller C.R."/>
            <person name="Privatt S.R."/>
            <person name="Schneider S.L."/>
            <person name="Sharp S."/>
            <person name="Smith T.C."/>
            <person name="Stanton J.D."/>
            <person name="Ullery H.E."/>
            <person name="Wilson R.J."/>
            <person name="Serrano M.G."/>
            <person name="Buck G."/>
            <person name="Lee V."/>
            <person name="Wang Y."/>
            <person name="Carvalho R."/>
            <person name="Voegtly L."/>
            <person name="Shi R."/>
            <person name="Duckworth R."/>
            <person name="Johnson A."/>
            <person name="Loviza R."/>
            <person name="Walstead R."/>
            <person name="Shah Z."/>
            <person name="Kiflezghi M."/>
            <person name="Wade K."/>
            <person name="Ball S.L."/>
            <person name="Bradley K.W."/>
            <person name="Asai D.J."/>
            <person name="Bowman C.A."/>
            <person name="Russell D.A."/>
            <person name="Pope W.H."/>
            <person name="Jacobs-Sera D."/>
            <person name="Hendrix R.W."/>
            <person name="Hatfull G.F."/>
        </authorList>
    </citation>
    <scope>NUCLEOTIDE SEQUENCE [LARGE SCALE GENOMIC DNA]</scope>
    <source>
        <strain evidence="3">JCM 19170</strain>
    </source>
</reference>
<dbReference type="SUPFAM" id="SSF109709">
    <property type="entry name" value="KorB DNA-binding domain-like"/>
    <property type="match status" value="1"/>
</dbReference>
<proteinExistence type="predicted"/>
<dbReference type="RefSeq" id="WP_055424126.1">
    <property type="nucleotide sequence ID" value="NZ_CYHH01000013.1"/>
</dbReference>
<dbReference type="EMBL" id="CYHH01000013">
    <property type="protein sequence ID" value="CUB07858.1"/>
    <property type="molecule type" value="Genomic_DNA"/>
</dbReference>
<protein>
    <recommendedName>
        <fullName evidence="4">Bacteriophage-related protein</fullName>
    </recommendedName>
</protein>